<evidence type="ECO:0008006" key="4">
    <source>
        <dbReference type="Google" id="ProtNLM"/>
    </source>
</evidence>
<accession>A0A370WRY1</accession>
<dbReference type="AlphaFoldDB" id="A0A370WRY1"/>
<protein>
    <recommendedName>
        <fullName evidence="4">Type II secretion system protein</fullName>
    </recommendedName>
</protein>
<reference evidence="2 3" key="1">
    <citation type="submission" date="2018-07" db="EMBL/GenBank/DDBJ databases">
        <title>Dyella monticola sp. nov. and Dyella psychrodurans sp. nov. isolated from monsoon evergreen broad-leaved forest soil of Dinghu Mountain, China.</title>
        <authorList>
            <person name="Gao Z."/>
            <person name="Qiu L."/>
        </authorList>
    </citation>
    <scope>NUCLEOTIDE SEQUENCE [LARGE SCALE GENOMIC DNA]</scope>
    <source>
        <strain evidence="2 3">4G-K06</strain>
    </source>
</reference>
<name>A0A370WRY1_9GAMM</name>
<keyword evidence="1" id="KW-1133">Transmembrane helix</keyword>
<comment type="caution">
    <text evidence="2">The sequence shown here is derived from an EMBL/GenBank/DDBJ whole genome shotgun (WGS) entry which is preliminary data.</text>
</comment>
<keyword evidence="1" id="KW-0812">Transmembrane</keyword>
<keyword evidence="3" id="KW-1185">Reference proteome</keyword>
<evidence type="ECO:0000256" key="1">
    <source>
        <dbReference type="SAM" id="Phobius"/>
    </source>
</evidence>
<organism evidence="2 3">
    <name type="scientific">Dyella monticola</name>
    <dbReference type="NCBI Taxonomy" id="1927958"/>
    <lineage>
        <taxon>Bacteria</taxon>
        <taxon>Pseudomonadati</taxon>
        <taxon>Pseudomonadota</taxon>
        <taxon>Gammaproteobacteria</taxon>
        <taxon>Lysobacterales</taxon>
        <taxon>Rhodanobacteraceae</taxon>
        <taxon>Dyella</taxon>
    </lineage>
</organism>
<dbReference type="Proteomes" id="UP000254258">
    <property type="component" value="Unassembled WGS sequence"/>
</dbReference>
<evidence type="ECO:0000313" key="3">
    <source>
        <dbReference type="Proteomes" id="UP000254258"/>
    </source>
</evidence>
<sequence length="153" mass="16680">MTRLGAGPTMAIIASVAMLGAVAAGMCVVGSPTHQRQLKLDDQRISALSVMANAVHRYRLVHHTLPGDLSELRLQGRWSSDPVTGEPYAYNRLGDDTYTLCAHFDAVDQRHTGDYATPYLYTPGSPAWRHPAGLYCFHFAAESDNVPVLGTPR</sequence>
<evidence type="ECO:0000313" key="2">
    <source>
        <dbReference type="EMBL" id="RDS78787.1"/>
    </source>
</evidence>
<proteinExistence type="predicted"/>
<dbReference type="EMBL" id="QRBE01000023">
    <property type="protein sequence ID" value="RDS78787.1"/>
    <property type="molecule type" value="Genomic_DNA"/>
</dbReference>
<gene>
    <name evidence="2" type="ORF">DWU98_21000</name>
</gene>
<feature type="transmembrane region" description="Helical" evidence="1">
    <location>
        <begin position="6"/>
        <end position="29"/>
    </location>
</feature>
<keyword evidence="1" id="KW-0472">Membrane</keyword>